<dbReference type="InterPro" id="IPR011991">
    <property type="entry name" value="ArsR-like_HTH"/>
</dbReference>
<dbReference type="SUPFAM" id="SSF46785">
    <property type="entry name" value="Winged helix' DNA-binding domain"/>
    <property type="match status" value="1"/>
</dbReference>
<dbReference type="GO" id="GO:0003677">
    <property type="term" value="F:DNA binding"/>
    <property type="evidence" value="ECO:0007669"/>
    <property type="project" value="UniProtKB-KW"/>
</dbReference>
<dbReference type="InterPro" id="IPR036390">
    <property type="entry name" value="WH_DNA-bd_sf"/>
</dbReference>
<reference evidence="5" key="1">
    <citation type="journal article" date="2021" name="PeerJ">
        <title>Extensive microbial diversity within the chicken gut microbiome revealed by metagenomics and culture.</title>
        <authorList>
            <person name="Gilroy R."/>
            <person name="Ravi A."/>
            <person name="Getino M."/>
            <person name="Pursley I."/>
            <person name="Horton D.L."/>
            <person name="Alikhan N.F."/>
            <person name="Baker D."/>
            <person name="Gharbi K."/>
            <person name="Hall N."/>
            <person name="Watson M."/>
            <person name="Adriaenssens E.M."/>
            <person name="Foster-Nyarko E."/>
            <person name="Jarju S."/>
            <person name="Secka A."/>
            <person name="Antonio M."/>
            <person name="Oren A."/>
            <person name="Chaudhuri R.R."/>
            <person name="La Ragione R."/>
            <person name="Hildebrand F."/>
            <person name="Pallen M.J."/>
        </authorList>
    </citation>
    <scope>NUCLEOTIDE SEQUENCE</scope>
    <source>
        <strain evidence="5">ChiGjej4B4-7305</strain>
    </source>
</reference>
<evidence type="ECO:0000313" key="6">
    <source>
        <dbReference type="Proteomes" id="UP000824037"/>
    </source>
</evidence>
<keyword evidence="2" id="KW-0238">DNA-binding</keyword>
<dbReference type="InterPro" id="IPR002577">
    <property type="entry name" value="HTH_HxlR"/>
</dbReference>
<evidence type="ECO:0000256" key="1">
    <source>
        <dbReference type="ARBA" id="ARBA00023015"/>
    </source>
</evidence>
<evidence type="ECO:0000256" key="2">
    <source>
        <dbReference type="ARBA" id="ARBA00023125"/>
    </source>
</evidence>
<keyword evidence="1" id="KW-0805">Transcription regulation</keyword>
<keyword evidence="3" id="KW-0804">Transcription</keyword>
<gene>
    <name evidence="5" type="ORF">H9815_06245</name>
</gene>
<dbReference type="PANTHER" id="PTHR33204:SF18">
    <property type="entry name" value="TRANSCRIPTIONAL REGULATORY PROTEIN"/>
    <property type="match status" value="1"/>
</dbReference>
<dbReference type="EMBL" id="DXBY01000105">
    <property type="protein sequence ID" value="HIZ35360.1"/>
    <property type="molecule type" value="Genomic_DNA"/>
</dbReference>
<evidence type="ECO:0000259" key="4">
    <source>
        <dbReference type="PROSITE" id="PS51118"/>
    </source>
</evidence>
<name>A0A9D2J392_9MICO</name>
<sequence length="222" mass="23795">MKDYGQFCGLAKAAGILGERWALLILRTVMVSPKRFTELRQAIPGVPSNVLTTRLRELETSGVIERRLDPAPERGVTYALSDYGEGLRPVLDALGRWGAQRMLVPAETDILTDSGLAAAMQAAFVPGQLSGTRTFSIRAGDAAAHARVSAAAIEIGEGVAEPCDLTIHATGGLRELLGRIVTTEEVLADGRVTLEGPRELFEEFAQVFHVPLDPALAYEGNT</sequence>
<dbReference type="Gene3D" id="1.10.10.10">
    <property type="entry name" value="Winged helix-like DNA-binding domain superfamily/Winged helix DNA-binding domain"/>
    <property type="match status" value="1"/>
</dbReference>
<dbReference type="PROSITE" id="PS51118">
    <property type="entry name" value="HTH_HXLR"/>
    <property type="match status" value="1"/>
</dbReference>
<proteinExistence type="predicted"/>
<dbReference type="InterPro" id="IPR036388">
    <property type="entry name" value="WH-like_DNA-bd_sf"/>
</dbReference>
<feature type="domain" description="HTH hxlR-type" evidence="4">
    <location>
        <begin position="8"/>
        <end position="106"/>
    </location>
</feature>
<dbReference type="CDD" id="cd00090">
    <property type="entry name" value="HTH_ARSR"/>
    <property type="match status" value="1"/>
</dbReference>
<accession>A0A9D2J392</accession>
<reference evidence="5" key="2">
    <citation type="submission" date="2021-04" db="EMBL/GenBank/DDBJ databases">
        <authorList>
            <person name="Gilroy R."/>
        </authorList>
    </citation>
    <scope>NUCLEOTIDE SEQUENCE</scope>
    <source>
        <strain evidence="5">ChiGjej4B4-7305</strain>
    </source>
</reference>
<evidence type="ECO:0000313" key="5">
    <source>
        <dbReference type="EMBL" id="HIZ35360.1"/>
    </source>
</evidence>
<organism evidence="5 6">
    <name type="scientific">Candidatus Ruania gallistercoris</name>
    <dbReference type="NCBI Taxonomy" id="2838746"/>
    <lineage>
        <taxon>Bacteria</taxon>
        <taxon>Bacillati</taxon>
        <taxon>Actinomycetota</taxon>
        <taxon>Actinomycetes</taxon>
        <taxon>Micrococcales</taxon>
        <taxon>Ruaniaceae</taxon>
        <taxon>Ruania</taxon>
    </lineage>
</organism>
<dbReference type="PANTHER" id="PTHR33204">
    <property type="entry name" value="TRANSCRIPTIONAL REGULATOR, MARR FAMILY"/>
    <property type="match status" value="1"/>
</dbReference>
<protein>
    <submittedName>
        <fullName evidence="5">Helix-turn-helix transcriptional regulator</fullName>
    </submittedName>
</protein>
<evidence type="ECO:0000256" key="3">
    <source>
        <dbReference type="ARBA" id="ARBA00023163"/>
    </source>
</evidence>
<comment type="caution">
    <text evidence="5">The sequence shown here is derived from an EMBL/GenBank/DDBJ whole genome shotgun (WGS) entry which is preliminary data.</text>
</comment>
<dbReference type="AlphaFoldDB" id="A0A9D2J392"/>
<dbReference type="Pfam" id="PF01638">
    <property type="entry name" value="HxlR"/>
    <property type="match status" value="1"/>
</dbReference>
<dbReference type="Proteomes" id="UP000824037">
    <property type="component" value="Unassembled WGS sequence"/>
</dbReference>